<evidence type="ECO:0000313" key="8">
    <source>
        <dbReference type="Proteomes" id="UP001141552"/>
    </source>
</evidence>
<protein>
    <submittedName>
        <fullName evidence="7">Uncharacterized protein</fullName>
    </submittedName>
</protein>
<reference evidence="7" key="1">
    <citation type="submission" date="2022-02" db="EMBL/GenBank/DDBJ databases">
        <authorList>
            <person name="Henning P.M."/>
            <person name="McCubbin A.G."/>
            <person name="Shore J.S."/>
        </authorList>
    </citation>
    <scope>NUCLEOTIDE SEQUENCE</scope>
    <source>
        <strain evidence="7">F60SS</strain>
        <tissue evidence="7">Leaves</tissue>
    </source>
</reference>
<comment type="subcellular location">
    <subcellularLocation>
        <location evidence="1">Membrane</location>
        <topology evidence="1">Multi-pass membrane protein</topology>
    </subcellularLocation>
</comment>
<evidence type="ECO:0000313" key="7">
    <source>
        <dbReference type="EMBL" id="KAJ4824110.1"/>
    </source>
</evidence>
<evidence type="ECO:0000256" key="1">
    <source>
        <dbReference type="ARBA" id="ARBA00004141"/>
    </source>
</evidence>
<dbReference type="Gene3D" id="1.20.1250.20">
    <property type="entry name" value="MFS general substrate transporter like domains"/>
    <property type="match status" value="1"/>
</dbReference>
<comment type="caution">
    <text evidence="7">The sequence shown here is derived from an EMBL/GenBank/DDBJ whole genome shotgun (WGS) entry which is preliminary data.</text>
</comment>
<dbReference type="GO" id="GO:0022857">
    <property type="term" value="F:transmembrane transporter activity"/>
    <property type="evidence" value="ECO:0007669"/>
    <property type="project" value="InterPro"/>
</dbReference>
<dbReference type="Proteomes" id="UP001141552">
    <property type="component" value="Unassembled WGS sequence"/>
</dbReference>
<keyword evidence="8" id="KW-1185">Reference proteome</keyword>
<organism evidence="7 8">
    <name type="scientific">Turnera subulata</name>
    <dbReference type="NCBI Taxonomy" id="218843"/>
    <lineage>
        <taxon>Eukaryota</taxon>
        <taxon>Viridiplantae</taxon>
        <taxon>Streptophyta</taxon>
        <taxon>Embryophyta</taxon>
        <taxon>Tracheophyta</taxon>
        <taxon>Spermatophyta</taxon>
        <taxon>Magnoliopsida</taxon>
        <taxon>eudicotyledons</taxon>
        <taxon>Gunneridae</taxon>
        <taxon>Pentapetalae</taxon>
        <taxon>rosids</taxon>
        <taxon>fabids</taxon>
        <taxon>Malpighiales</taxon>
        <taxon>Passifloraceae</taxon>
        <taxon>Turnera</taxon>
    </lineage>
</organism>
<dbReference type="InterPro" id="IPR000109">
    <property type="entry name" value="POT_fam"/>
</dbReference>
<reference evidence="7" key="2">
    <citation type="journal article" date="2023" name="Plants (Basel)">
        <title>Annotation of the Turnera subulata (Passifloraceae) Draft Genome Reveals the S-Locus Evolved after the Divergence of Turneroideae from Passifloroideae in a Stepwise Manner.</title>
        <authorList>
            <person name="Henning P.M."/>
            <person name="Roalson E.H."/>
            <person name="Mir W."/>
            <person name="McCubbin A.G."/>
            <person name="Shore J.S."/>
        </authorList>
    </citation>
    <scope>NUCLEOTIDE SEQUENCE</scope>
    <source>
        <strain evidence="7">F60SS</strain>
    </source>
</reference>
<accession>A0A9Q0F307</accession>
<dbReference type="GO" id="GO:0016020">
    <property type="term" value="C:membrane"/>
    <property type="evidence" value="ECO:0007669"/>
    <property type="project" value="UniProtKB-SubCell"/>
</dbReference>
<dbReference type="SUPFAM" id="SSF103473">
    <property type="entry name" value="MFS general substrate transporter"/>
    <property type="match status" value="1"/>
</dbReference>
<feature type="transmembrane region" description="Helical" evidence="6">
    <location>
        <begin position="351"/>
        <end position="374"/>
    </location>
</feature>
<keyword evidence="5 6" id="KW-0472">Membrane</keyword>
<keyword evidence="4 6" id="KW-1133">Transmembrane helix</keyword>
<feature type="transmembrane region" description="Helical" evidence="6">
    <location>
        <begin position="516"/>
        <end position="535"/>
    </location>
</feature>
<feature type="transmembrane region" description="Helical" evidence="6">
    <location>
        <begin position="21"/>
        <end position="43"/>
    </location>
</feature>
<feature type="transmembrane region" description="Helical" evidence="6">
    <location>
        <begin position="395"/>
        <end position="415"/>
    </location>
</feature>
<feature type="transmembrane region" description="Helical" evidence="6">
    <location>
        <begin position="197"/>
        <end position="217"/>
    </location>
</feature>
<evidence type="ECO:0000256" key="2">
    <source>
        <dbReference type="ARBA" id="ARBA00005982"/>
    </source>
</evidence>
<feature type="transmembrane region" description="Helical" evidence="6">
    <location>
        <begin position="128"/>
        <end position="148"/>
    </location>
</feature>
<dbReference type="EMBL" id="JAKUCV010007264">
    <property type="protein sequence ID" value="KAJ4824110.1"/>
    <property type="molecule type" value="Genomic_DNA"/>
</dbReference>
<dbReference type="PANTHER" id="PTHR11654">
    <property type="entry name" value="OLIGOPEPTIDE TRANSPORTER-RELATED"/>
    <property type="match status" value="1"/>
</dbReference>
<comment type="similarity">
    <text evidence="2">Belongs to the major facilitator superfamily. Proton-dependent oligopeptide transporter (POT/PTR) (TC 2.A.17) family.</text>
</comment>
<gene>
    <name evidence="7" type="ORF">Tsubulata_008851</name>
</gene>
<feature type="transmembrane region" description="Helical" evidence="6">
    <location>
        <begin position="63"/>
        <end position="82"/>
    </location>
</feature>
<feature type="transmembrane region" description="Helical" evidence="6">
    <location>
        <begin position="430"/>
        <end position="454"/>
    </location>
</feature>
<feature type="transmembrane region" description="Helical" evidence="6">
    <location>
        <begin position="466"/>
        <end position="489"/>
    </location>
</feature>
<name>A0A9Q0F307_9ROSI</name>
<evidence type="ECO:0000256" key="3">
    <source>
        <dbReference type="ARBA" id="ARBA00022692"/>
    </source>
</evidence>
<dbReference type="Pfam" id="PF00854">
    <property type="entry name" value="PTR2"/>
    <property type="match status" value="1"/>
</dbReference>
<keyword evidence="3 6" id="KW-0812">Transmembrane</keyword>
<proteinExistence type="inferred from homology"/>
<dbReference type="InterPro" id="IPR036259">
    <property type="entry name" value="MFS_trans_sf"/>
</dbReference>
<dbReference type="AlphaFoldDB" id="A0A9Q0F307"/>
<dbReference type="OrthoDB" id="8904098at2759"/>
<feature type="transmembrane region" description="Helical" evidence="6">
    <location>
        <begin position="89"/>
        <end position="108"/>
    </location>
</feature>
<sequence length="555" mass="61657">MDNGLMNMEEEKQKGGFRACIFIFVLQGLENMGSIANMAVLVLYFNYAMHFDLATSANTLTNFMGSVFLFSILGAFISDAYLNRFYTTLLFGALEVVGLVLVTIQARFKDLQPEMCGKSSCIKGGQALMFYGSLCLLAIGSGTARGALPPLGGDQFVQDERQRGALSTYYNWLFLSSTSGGVIGVTFVVWISMSKAWYWGFFLVTVGTFVGYITLAFGKPFFRFQPLGNSPPIKIAQVIVVAFRNRSLSLPERTDDLYEIDETVRDPSEERIPHSKQFSSLDKAAIPREDSTAPDAWKVCTVTQVEEVKVLIRMLPIVASTILLNTGMAQLQTFSVQQGMFMDPHIGSKEIPTPSLSVIPLLFMTILMPLYELFFVPFARKITGHPSGITQLQRVGVGLVLSIISMTVAGGIEVYRKDQANKIPSHKISVFWLCIQFFIFGIADMFTIVGLMELYYKEAPSGMRSLAASFSSLTFALGYFLSSIFVSTINAVTKRITPSKQGWLHGNNINTNNLHLFYWFVAAVSAINFVIYLFVASWYKYKEAGVTESETKTES</sequence>
<evidence type="ECO:0000256" key="4">
    <source>
        <dbReference type="ARBA" id="ARBA00022989"/>
    </source>
</evidence>
<feature type="transmembrane region" description="Helical" evidence="6">
    <location>
        <begin position="169"/>
        <end position="191"/>
    </location>
</feature>
<evidence type="ECO:0000256" key="6">
    <source>
        <dbReference type="SAM" id="Phobius"/>
    </source>
</evidence>
<evidence type="ECO:0000256" key="5">
    <source>
        <dbReference type="ARBA" id="ARBA00023136"/>
    </source>
</evidence>